<gene>
    <name evidence="1" type="ORF">BT96DRAFT_923995</name>
</gene>
<protein>
    <submittedName>
        <fullName evidence="1">Uncharacterized protein</fullName>
    </submittedName>
</protein>
<proteinExistence type="predicted"/>
<dbReference type="AlphaFoldDB" id="A0A6A4H5N0"/>
<name>A0A6A4H5N0_9AGAR</name>
<dbReference type="Gene3D" id="1.20.1280.50">
    <property type="match status" value="1"/>
</dbReference>
<sequence>MRFAPQPPIYSLPVELLSYIFVLGTHSLPDALEDGREPQELPPFNADSVKTPLTYSAVCRHWRSVALGTAALWTSICITVGSVQTDIADQSKSLNLSHITSYLSLSRKCSLNILLDARDADWEFCEHEIAATSDFCDYIPPFSVNDMRAYLTLLLPHLSRWRSIDILTDTWAPMYTALGMLNEPLMTRGAPLLESFTLMRCNDYISHSPQFQPSSMKSPELFSSAGFLEPPECHRLLPRLRHLTLRGVHVEWSNLSRLLQPSLTSLELSSHSLDVRPTYSVFRDVLCACPELRSLVVNGSGFVSEDKNLSLKTGAHIINKSIVPVSLPLLEELTIGFRSAPEGCDMLTFIHAPNIRQLSLEDATHPGEVDDIEADEVLLLAAGYDLNHPSSCSRASFAQESSSPFPALQKLILTGVRAETDALRRVFTSLPHLQSLKFNAMPRPMDAIHAMLPPPAMPVYRRLVDPRSTSSGFILCPSLSSSPCPKVQELSLRSGGLSKDDLSFITTDFLIGRLDTGAESLKRLDVQLADRRRAVYDEFVQDPSFFRRSDIKDEDGVSLGVRMDLDVGSLLPSASSEVERTSVRVFRAPIFMGDADDLTSEAHIDEALLYGGIFNDPIFDAQYGSN</sequence>
<dbReference type="Proteomes" id="UP000799118">
    <property type="component" value="Unassembled WGS sequence"/>
</dbReference>
<evidence type="ECO:0000313" key="1">
    <source>
        <dbReference type="EMBL" id="KAE9393502.1"/>
    </source>
</evidence>
<dbReference type="PANTHER" id="PTHR38926">
    <property type="entry name" value="F-BOX DOMAIN CONTAINING PROTEIN, EXPRESSED"/>
    <property type="match status" value="1"/>
</dbReference>
<dbReference type="InterPro" id="IPR032675">
    <property type="entry name" value="LRR_dom_sf"/>
</dbReference>
<keyword evidence="2" id="KW-1185">Reference proteome</keyword>
<reference evidence="1" key="1">
    <citation type="journal article" date="2019" name="Environ. Microbiol.">
        <title>Fungal ecological strategies reflected in gene transcription - a case study of two litter decomposers.</title>
        <authorList>
            <person name="Barbi F."/>
            <person name="Kohler A."/>
            <person name="Barry K."/>
            <person name="Baskaran P."/>
            <person name="Daum C."/>
            <person name="Fauchery L."/>
            <person name="Ihrmark K."/>
            <person name="Kuo A."/>
            <person name="LaButti K."/>
            <person name="Lipzen A."/>
            <person name="Morin E."/>
            <person name="Grigoriev I.V."/>
            <person name="Henrissat B."/>
            <person name="Lindahl B."/>
            <person name="Martin F."/>
        </authorList>
    </citation>
    <scope>NUCLEOTIDE SEQUENCE</scope>
    <source>
        <strain evidence="1">JB14</strain>
    </source>
</reference>
<organism evidence="1 2">
    <name type="scientific">Gymnopus androsaceus JB14</name>
    <dbReference type="NCBI Taxonomy" id="1447944"/>
    <lineage>
        <taxon>Eukaryota</taxon>
        <taxon>Fungi</taxon>
        <taxon>Dikarya</taxon>
        <taxon>Basidiomycota</taxon>
        <taxon>Agaricomycotina</taxon>
        <taxon>Agaricomycetes</taxon>
        <taxon>Agaricomycetidae</taxon>
        <taxon>Agaricales</taxon>
        <taxon>Marasmiineae</taxon>
        <taxon>Omphalotaceae</taxon>
        <taxon>Gymnopus</taxon>
    </lineage>
</organism>
<dbReference type="PANTHER" id="PTHR38926:SF72">
    <property type="entry name" value="IM:7136021-RELATED"/>
    <property type="match status" value="1"/>
</dbReference>
<dbReference type="EMBL" id="ML769570">
    <property type="protein sequence ID" value="KAE9393502.1"/>
    <property type="molecule type" value="Genomic_DNA"/>
</dbReference>
<dbReference type="OrthoDB" id="3237066at2759"/>
<dbReference type="Gene3D" id="3.80.10.10">
    <property type="entry name" value="Ribonuclease Inhibitor"/>
    <property type="match status" value="1"/>
</dbReference>
<dbReference type="SUPFAM" id="SSF52047">
    <property type="entry name" value="RNI-like"/>
    <property type="match status" value="1"/>
</dbReference>
<evidence type="ECO:0000313" key="2">
    <source>
        <dbReference type="Proteomes" id="UP000799118"/>
    </source>
</evidence>
<accession>A0A6A4H5N0</accession>